<evidence type="ECO:0000256" key="1">
    <source>
        <dbReference type="SAM" id="SignalP"/>
    </source>
</evidence>
<keyword evidence="1" id="KW-0732">Signal</keyword>
<feature type="chain" id="PRO_5043678004" evidence="1">
    <location>
        <begin position="28"/>
        <end position="181"/>
    </location>
</feature>
<protein>
    <submittedName>
        <fullName evidence="2">Uncharacterized protein</fullName>
    </submittedName>
</protein>
<reference evidence="2 3" key="1">
    <citation type="submission" date="2022-04" db="EMBL/GenBank/DDBJ databases">
        <authorList>
            <person name="Ye Y.-Q."/>
            <person name="Du Z.-J."/>
        </authorList>
    </citation>
    <scope>NUCLEOTIDE SEQUENCE [LARGE SCALE GENOMIC DNA]</scope>
    <source>
        <strain evidence="2 3">A6E488</strain>
    </source>
</reference>
<dbReference type="AlphaFoldDB" id="A0AAW5QW71"/>
<dbReference type="RefSeq" id="WP_261614101.1">
    <property type="nucleotide sequence ID" value="NZ_JALIDZ010000001.1"/>
</dbReference>
<name>A0AAW5QW71_9HYPH</name>
<feature type="signal peptide" evidence="1">
    <location>
        <begin position="1"/>
        <end position="27"/>
    </location>
</feature>
<proteinExistence type="predicted"/>
<organism evidence="2 3">
    <name type="scientific">Microbaculum marinisediminis</name>
    <dbReference type="NCBI Taxonomy" id="2931392"/>
    <lineage>
        <taxon>Bacteria</taxon>
        <taxon>Pseudomonadati</taxon>
        <taxon>Pseudomonadota</taxon>
        <taxon>Alphaproteobacteria</taxon>
        <taxon>Hyphomicrobiales</taxon>
        <taxon>Tepidamorphaceae</taxon>
        <taxon>Microbaculum</taxon>
    </lineage>
</organism>
<comment type="caution">
    <text evidence="2">The sequence shown here is derived from an EMBL/GenBank/DDBJ whole genome shotgun (WGS) entry which is preliminary data.</text>
</comment>
<dbReference type="EMBL" id="JALIDZ010000001">
    <property type="protein sequence ID" value="MCT8970535.1"/>
    <property type="molecule type" value="Genomic_DNA"/>
</dbReference>
<sequence length="181" mass="19015">MTSSPRLFGLFAWTVLAFPFLSGAAWAQTTVPIGTVEATIDGVSYRGETLHVPSEGTATAEIRSFGPIRMVSIQAHDPEAESIMRGVLSVDFGPVSGSDASGADASVSYFPEGMRNFYVSDEDPAHASVTVETLAIEGEKGSARGAFSAVVCKRESAMSELDTEDCITVEGTFDTALHLAG</sequence>
<gene>
    <name evidence="2" type="ORF">MUB46_01550</name>
</gene>
<dbReference type="Proteomes" id="UP001320898">
    <property type="component" value="Unassembled WGS sequence"/>
</dbReference>
<evidence type="ECO:0000313" key="3">
    <source>
        <dbReference type="Proteomes" id="UP001320898"/>
    </source>
</evidence>
<evidence type="ECO:0000313" key="2">
    <source>
        <dbReference type="EMBL" id="MCT8970535.1"/>
    </source>
</evidence>
<accession>A0AAW5QW71</accession>
<keyword evidence="3" id="KW-1185">Reference proteome</keyword>